<dbReference type="PANTHER" id="PTHR12771">
    <property type="entry name" value="ENGULFMENT AND CELL MOTILITY"/>
    <property type="match status" value="1"/>
</dbReference>
<dbReference type="InterPro" id="IPR011993">
    <property type="entry name" value="PH-like_dom_sf"/>
</dbReference>
<dbReference type="GO" id="GO:0048870">
    <property type="term" value="P:cell motility"/>
    <property type="evidence" value="ECO:0007669"/>
    <property type="project" value="TreeGrafter"/>
</dbReference>
<evidence type="ECO:0000256" key="4">
    <source>
        <dbReference type="ARBA" id="ARBA00023015"/>
    </source>
</evidence>
<evidence type="ECO:0000256" key="11">
    <source>
        <dbReference type="SAM" id="MobiDB-lite"/>
    </source>
</evidence>
<dbReference type="GO" id="GO:0005634">
    <property type="term" value="C:nucleus"/>
    <property type="evidence" value="ECO:0007669"/>
    <property type="project" value="UniProtKB-SubCell"/>
</dbReference>
<dbReference type="GO" id="GO:0007015">
    <property type="term" value="P:actin filament organization"/>
    <property type="evidence" value="ECO:0007669"/>
    <property type="project" value="TreeGrafter"/>
</dbReference>
<dbReference type="Pfam" id="PF11841">
    <property type="entry name" value="ELMO_ARM"/>
    <property type="match status" value="1"/>
</dbReference>
<keyword evidence="14" id="KW-1185">Reference proteome</keyword>
<keyword evidence="3" id="KW-0581">Phagocytosis</keyword>
<dbReference type="CDD" id="cd13359">
    <property type="entry name" value="PH_ELMO1_CED-12"/>
    <property type="match status" value="1"/>
</dbReference>
<dbReference type="Pfam" id="PF16457">
    <property type="entry name" value="PH_12"/>
    <property type="match status" value="1"/>
</dbReference>
<dbReference type="AlphaFoldDB" id="A0A151MY86"/>
<dbReference type="InterPro" id="IPR032198">
    <property type="entry name" value="E2F_CC-MB"/>
</dbReference>
<feature type="compositionally biased region" description="Low complexity" evidence="11">
    <location>
        <begin position="221"/>
        <end position="239"/>
    </location>
</feature>
<dbReference type="GO" id="GO:0046983">
    <property type="term" value="F:protein dimerization activity"/>
    <property type="evidence" value="ECO:0007669"/>
    <property type="project" value="InterPro"/>
</dbReference>
<accession>A0A151MY86</accession>
<dbReference type="InterPro" id="IPR050868">
    <property type="entry name" value="ELMO_domain-containing"/>
</dbReference>
<evidence type="ECO:0000313" key="13">
    <source>
        <dbReference type="EMBL" id="KYO29474.1"/>
    </source>
</evidence>
<name>A0A151MY86_ALLMI</name>
<evidence type="ECO:0000256" key="3">
    <source>
        <dbReference type="ARBA" id="ARBA00022907"/>
    </source>
</evidence>
<dbReference type="GO" id="GO:0006909">
    <property type="term" value="P:phagocytosis"/>
    <property type="evidence" value="ECO:0007669"/>
    <property type="project" value="UniProtKB-KW"/>
</dbReference>
<feature type="coiled-coil region" evidence="10">
    <location>
        <begin position="71"/>
        <end position="105"/>
    </location>
</feature>
<dbReference type="Pfam" id="PF16421">
    <property type="entry name" value="E2F_CC-MB"/>
    <property type="match status" value="1"/>
</dbReference>
<dbReference type="Gene3D" id="1.10.10.10">
    <property type="entry name" value="Winged helix-like DNA-binding domain superfamily/Winged helix DNA-binding domain"/>
    <property type="match status" value="1"/>
</dbReference>
<dbReference type="Gene3D" id="1.25.10.10">
    <property type="entry name" value="Leucine-rich Repeat Variant"/>
    <property type="match status" value="1"/>
</dbReference>
<reference evidence="13 14" key="1">
    <citation type="journal article" date="2012" name="Genome Biol.">
        <title>Sequencing three crocodilian genomes to illuminate the evolution of archosaurs and amniotes.</title>
        <authorList>
            <person name="St John J.A."/>
            <person name="Braun E.L."/>
            <person name="Isberg S.R."/>
            <person name="Miles L.G."/>
            <person name="Chong A.Y."/>
            <person name="Gongora J."/>
            <person name="Dalzell P."/>
            <person name="Moran C."/>
            <person name="Bed'hom B."/>
            <person name="Abzhanov A."/>
            <person name="Burgess S.C."/>
            <person name="Cooksey A.M."/>
            <person name="Castoe T.A."/>
            <person name="Crawford N.G."/>
            <person name="Densmore L.D."/>
            <person name="Drew J.C."/>
            <person name="Edwards S.V."/>
            <person name="Faircloth B.C."/>
            <person name="Fujita M.K."/>
            <person name="Greenwold M.J."/>
            <person name="Hoffmann F.G."/>
            <person name="Howard J.M."/>
            <person name="Iguchi T."/>
            <person name="Janes D.E."/>
            <person name="Khan S.Y."/>
            <person name="Kohno S."/>
            <person name="de Koning A.J."/>
            <person name="Lance S.L."/>
            <person name="McCarthy F.M."/>
            <person name="McCormack J.E."/>
            <person name="Merchant M.E."/>
            <person name="Peterson D.G."/>
            <person name="Pollock D.D."/>
            <person name="Pourmand N."/>
            <person name="Raney B.J."/>
            <person name="Roessler K.A."/>
            <person name="Sanford J.R."/>
            <person name="Sawyer R.H."/>
            <person name="Schmidt C.J."/>
            <person name="Triplett E.W."/>
            <person name="Tuberville T.D."/>
            <person name="Venegas-Anaya M."/>
            <person name="Howard J.T."/>
            <person name="Jarvis E.D."/>
            <person name="Guillette L.J.Jr."/>
            <person name="Glenn T.C."/>
            <person name="Green R.E."/>
            <person name="Ray D.A."/>
        </authorList>
    </citation>
    <scope>NUCLEOTIDE SEQUENCE [LARGE SCALE GENOMIC DNA]</scope>
    <source>
        <strain evidence="13">KSC_2009_1</strain>
    </source>
</reference>
<dbReference type="Pfam" id="PF04727">
    <property type="entry name" value="ELMO_CED12"/>
    <property type="match status" value="1"/>
</dbReference>
<evidence type="ECO:0000256" key="2">
    <source>
        <dbReference type="ARBA" id="ARBA00022703"/>
    </source>
</evidence>
<dbReference type="Gene3D" id="6.10.250.810">
    <property type="match status" value="1"/>
</dbReference>
<feature type="region of interest" description="Disordered" evidence="11">
    <location>
        <begin position="396"/>
        <end position="429"/>
    </location>
</feature>
<feature type="compositionally biased region" description="Low complexity" evidence="11">
    <location>
        <begin position="246"/>
        <end position="264"/>
    </location>
</feature>
<dbReference type="InterPro" id="IPR036388">
    <property type="entry name" value="WH-like_DNA-bd_sf"/>
</dbReference>
<dbReference type="EMBL" id="AKHW03004688">
    <property type="protein sequence ID" value="KYO29474.1"/>
    <property type="molecule type" value="Genomic_DNA"/>
</dbReference>
<evidence type="ECO:0000256" key="10">
    <source>
        <dbReference type="SAM" id="Coils"/>
    </source>
</evidence>
<dbReference type="GO" id="GO:0005667">
    <property type="term" value="C:transcription regulator complex"/>
    <property type="evidence" value="ECO:0007669"/>
    <property type="project" value="InterPro"/>
</dbReference>
<comment type="caution">
    <text evidence="13">The sequence shown here is derived from an EMBL/GenBank/DDBJ whole genome shotgun (WGS) entry which is preliminary data.</text>
</comment>
<feature type="region of interest" description="Disordered" evidence="11">
    <location>
        <begin position="1"/>
        <end position="21"/>
    </location>
</feature>
<dbReference type="SUPFAM" id="SSF46785">
    <property type="entry name" value="Winged helix' DNA-binding domain"/>
    <property type="match status" value="1"/>
</dbReference>
<dbReference type="Proteomes" id="UP000050525">
    <property type="component" value="Unassembled WGS sequence"/>
</dbReference>
<evidence type="ECO:0000313" key="14">
    <source>
        <dbReference type="Proteomes" id="UP000050525"/>
    </source>
</evidence>
<evidence type="ECO:0000256" key="9">
    <source>
        <dbReference type="RuleBase" id="RU003796"/>
    </source>
</evidence>
<dbReference type="InterPro" id="IPR024574">
    <property type="entry name" value="ELMO_ARM"/>
</dbReference>
<evidence type="ECO:0000259" key="12">
    <source>
        <dbReference type="PROSITE" id="PS51335"/>
    </source>
</evidence>
<dbReference type="CDD" id="cd14660">
    <property type="entry name" value="E2F_DD"/>
    <property type="match status" value="1"/>
</dbReference>
<protein>
    <recommendedName>
        <fullName evidence="12">ELMO domain-containing protein</fullName>
    </recommendedName>
</protein>
<keyword evidence="5" id="KW-0729">SH3-binding</keyword>
<organism evidence="13 14">
    <name type="scientific">Alligator mississippiensis</name>
    <name type="common">American alligator</name>
    <dbReference type="NCBI Taxonomy" id="8496"/>
    <lineage>
        <taxon>Eukaryota</taxon>
        <taxon>Metazoa</taxon>
        <taxon>Chordata</taxon>
        <taxon>Craniata</taxon>
        <taxon>Vertebrata</taxon>
        <taxon>Euteleostomi</taxon>
        <taxon>Archelosauria</taxon>
        <taxon>Archosauria</taxon>
        <taxon>Crocodylia</taxon>
        <taxon>Alligatoridae</taxon>
        <taxon>Alligatorinae</taxon>
        <taxon>Alligator</taxon>
    </lineage>
</organism>
<keyword evidence="10" id="KW-0175">Coiled coil</keyword>
<dbReference type="PANTHER" id="PTHR12771:SF16">
    <property type="entry name" value="ENGULFMENT AND CELL MOTILITY PROTEIN 3"/>
    <property type="match status" value="1"/>
</dbReference>
<feature type="region of interest" description="Disordered" evidence="11">
    <location>
        <begin position="198"/>
        <end position="264"/>
    </location>
</feature>
<dbReference type="SUPFAM" id="SSF144074">
    <property type="entry name" value="E2F-DP heterodimerization region"/>
    <property type="match status" value="1"/>
</dbReference>
<comment type="function">
    <text evidence="8">Involved in cytoskeletal rearrangements required for phagocytosis of apoptotic cells and cell motility. Acts in association with DOCK1 and CRK. Was initially proposed to be required in complex with DOCK1 to activate Rac Rho small GTPases. May enhance the guanine nucleotide exchange factor (GEF) activity of DOCK1.</text>
</comment>
<keyword evidence="2" id="KW-0053">Apoptosis</keyword>
<dbReference type="InterPro" id="IPR037241">
    <property type="entry name" value="E2F-DP_heterodim"/>
</dbReference>
<dbReference type="Gene3D" id="2.30.29.30">
    <property type="entry name" value="Pleckstrin-homology domain (PH domain)/Phosphotyrosine-binding domain (PTB)"/>
    <property type="match status" value="1"/>
</dbReference>
<evidence type="ECO:0000256" key="6">
    <source>
        <dbReference type="ARBA" id="ARBA00023125"/>
    </source>
</evidence>
<evidence type="ECO:0000256" key="7">
    <source>
        <dbReference type="ARBA" id="ARBA00023163"/>
    </source>
</evidence>
<feature type="compositionally biased region" description="Basic residues" evidence="11">
    <location>
        <begin position="396"/>
        <end position="405"/>
    </location>
</feature>
<gene>
    <name evidence="13" type="ORF">Y1Q_0022713</name>
</gene>
<dbReference type="GO" id="GO:0006915">
    <property type="term" value="P:apoptotic process"/>
    <property type="evidence" value="ECO:0007669"/>
    <property type="project" value="UniProtKB-KW"/>
</dbReference>
<dbReference type="InterPro" id="IPR016024">
    <property type="entry name" value="ARM-type_fold"/>
</dbReference>
<dbReference type="InterPro" id="IPR011989">
    <property type="entry name" value="ARM-like"/>
</dbReference>
<evidence type="ECO:0000256" key="8">
    <source>
        <dbReference type="ARBA" id="ARBA00024863"/>
    </source>
</evidence>
<dbReference type="Pfam" id="PF02319">
    <property type="entry name" value="WHD_E2F_TDP"/>
    <property type="match status" value="1"/>
</dbReference>
<keyword evidence="9" id="KW-0539">Nucleus</keyword>
<keyword evidence="6 9" id="KW-0238">DNA-binding</keyword>
<dbReference type="InterPro" id="IPR001849">
    <property type="entry name" value="PH_domain"/>
</dbReference>
<dbReference type="InterPro" id="IPR006816">
    <property type="entry name" value="ELMO_dom"/>
</dbReference>
<dbReference type="InterPro" id="IPR003316">
    <property type="entry name" value="E2F_WHTH_DNA-bd_dom"/>
</dbReference>
<feature type="compositionally biased region" description="Basic and acidic residues" evidence="11">
    <location>
        <begin position="1"/>
        <end position="16"/>
    </location>
</feature>
<keyword evidence="7 9" id="KW-0804">Transcription</keyword>
<dbReference type="GO" id="GO:0006355">
    <property type="term" value="P:regulation of DNA-templated transcription"/>
    <property type="evidence" value="ECO:0007669"/>
    <property type="project" value="InterPro"/>
</dbReference>
<dbReference type="FunFam" id="2.30.29.30:FF:000053">
    <property type="entry name" value="Engulfment and cell motility protein 1"/>
    <property type="match status" value="1"/>
</dbReference>
<dbReference type="PROSITE" id="PS51335">
    <property type="entry name" value="ELMO"/>
    <property type="match status" value="1"/>
</dbReference>
<comment type="subcellular location">
    <subcellularLocation>
        <location evidence="9">Nucleus</location>
    </subcellularLocation>
</comment>
<keyword evidence="4 9" id="KW-0805">Transcription regulation</keyword>
<comment type="similarity">
    <text evidence="1 9">Belongs to the E2F/DP family.</text>
</comment>
<evidence type="ECO:0000256" key="1">
    <source>
        <dbReference type="ARBA" id="ARBA00010940"/>
    </source>
</evidence>
<dbReference type="STRING" id="8496.A0A151MY86"/>
<feature type="domain" description="ELMO" evidence="12">
    <location>
        <begin position="733"/>
        <end position="906"/>
    </location>
</feature>
<dbReference type="GO" id="GO:0017124">
    <property type="term" value="F:SH3 domain binding"/>
    <property type="evidence" value="ECO:0007669"/>
    <property type="project" value="UniProtKB-KW"/>
</dbReference>
<feature type="region of interest" description="Disordered" evidence="11">
    <location>
        <begin position="279"/>
        <end position="308"/>
    </location>
</feature>
<dbReference type="SMART" id="SM01372">
    <property type="entry name" value="E2F_TDP"/>
    <property type="match status" value="1"/>
</dbReference>
<dbReference type="GO" id="GO:0003677">
    <property type="term" value="F:DNA binding"/>
    <property type="evidence" value="ECO:0007669"/>
    <property type="project" value="UniProtKB-KW"/>
</dbReference>
<dbReference type="Gene3D" id="6.10.250.540">
    <property type="match status" value="1"/>
</dbReference>
<proteinExistence type="inferred from homology"/>
<sequence length="1145" mass="130109">MMSRPGERMEHKKESGTDCPSLIFPQAADTLAVRQKRRIYDITNVLEGIGLIEKKSKNSIQWKGVGPGCNTREIAHKLIELKAEIEELEQREQELEQQKMWVQQSIKNVTEDVQNNRLAYVTHEDICKCFTGDTLLAIRAPSGTRLEVPIPEGLNGQTKYQIHLKSTSGPIDVLLVNKDAWSSPPVVLPVPPPEDLIQCQPAVPSKPPVPPLAHFQEASVPSSTQPSTPTPTSTQDHSPATQKTTSTECSISVSESKSSSDFDQLSSVSASATRTAALDTQPLQSSASLDSSSILPNPSTSFEPIKPDPTEILELPKELSEMFDPTRECMNSELLEELMSSEVFAPLLRLSPPPGDHDYIYNLDESEASPWTDRREIYAAAACPCAHLRCAPRGRAPGHLRRRRGTQRERGRELLWSQSGSRRSRTMPPPKDVVKIAIQMMGAIPQLIDLNQTKPLSYVLKEVCDTWNLNNPEHYALQYVDGQQTYITESNRGEIKNGSILRLTTSPDQEAERLYSGIQSNNLDVKSDSLKKLANLSQDVTFAQEFINRNGLKQLFHIVEEGNNTGEILAYTLKAFMELMEHDFVSWETLSPAFIKKIVSYVNMNAMDASVQQLSLSILENMVPSSRLLFDVVKKEVTLDRLLTHLQVTNQQLQLKAMALLIAMLLNANDAERRDMMDHLGERNIRQFIHKNIIHSSEPMGDEMAHYLYVLQSVSLNLLERRMRTPMDPYSQEQRELLQSLRQAAFESENEASASSFSTERRRSLCAKEFRKLGFMNNSNPAQDLYRAPPGLLALDNMIYFSRNSPSAYSRFVLENSSREDKHECPFARSSIQLTLILCEILHVGEPCSETAQAFYPMFFGQYHFFEELFCVCIQLVNKTWKEMRATQEDFDKVLQVVREQITRTLSIKPTSLELFKTKVNGLNYSEILKLRQTERMHQEETLAVPVLELREKLKPELLELIRQQRLLHLCEGTLFRKISSRRRQDKLWYCRLSPNHKVLHYGDVEEGVQCPPIESLQEKMPVVDMKALLIGKECPHVKEKSSGKQNKDVLDLAFSIVYDVEEYYLNFVAPTRYEFCLWTDGINVLLGKEMASERTQSDLDILLSMELKLRLLDLENIPIPDDAPPVPKPPSNLNFCYNFSHAEQ</sequence>
<dbReference type="SUPFAM" id="SSF50729">
    <property type="entry name" value="PH domain-like"/>
    <property type="match status" value="1"/>
</dbReference>
<dbReference type="InterPro" id="IPR036390">
    <property type="entry name" value="WH_DNA-bd_sf"/>
</dbReference>
<dbReference type="FunFam" id="1.10.10.10:FF:000430">
    <property type="entry name" value="Transcription factor E2F4"/>
    <property type="match status" value="1"/>
</dbReference>
<evidence type="ECO:0000256" key="5">
    <source>
        <dbReference type="ARBA" id="ARBA00023036"/>
    </source>
</evidence>
<dbReference type="SUPFAM" id="SSF48371">
    <property type="entry name" value="ARM repeat"/>
    <property type="match status" value="1"/>
</dbReference>